<dbReference type="RefSeq" id="WP_165102920.1">
    <property type="nucleotide sequence ID" value="NZ_CP049056.1"/>
</dbReference>
<reference evidence="9 10" key="1">
    <citation type="submission" date="2020-02" db="EMBL/GenBank/DDBJ databases">
        <title>complete genome sequence of Rhodobacteraceae bacterium.</title>
        <authorList>
            <person name="Park J."/>
            <person name="Kim Y.-S."/>
            <person name="Kim K.-H."/>
        </authorList>
    </citation>
    <scope>NUCLEOTIDE SEQUENCE [LARGE SCALE GENOMIC DNA]</scope>
    <source>
        <strain evidence="9 10">RR4-56</strain>
    </source>
</reference>
<dbReference type="GO" id="GO:0004713">
    <property type="term" value="F:protein tyrosine kinase activity"/>
    <property type="evidence" value="ECO:0007669"/>
    <property type="project" value="TreeGrafter"/>
</dbReference>
<name>A0A7M3T6K6_9RHOB</name>
<dbReference type="InterPro" id="IPR003856">
    <property type="entry name" value="LPS_length_determ_N"/>
</dbReference>
<evidence type="ECO:0000256" key="6">
    <source>
        <dbReference type="SAM" id="Coils"/>
    </source>
</evidence>
<protein>
    <recommendedName>
        <fullName evidence="8">Polysaccharide chain length determinant N-terminal domain-containing protein</fullName>
    </recommendedName>
</protein>
<dbReference type="KEGG" id="hdh:G5B40_20590"/>
<feature type="domain" description="Polysaccharide chain length determinant N-terminal" evidence="8">
    <location>
        <begin position="9"/>
        <end position="76"/>
    </location>
</feature>
<proteinExistence type="predicted"/>
<evidence type="ECO:0000256" key="1">
    <source>
        <dbReference type="ARBA" id="ARBA00004651"/>
    </source>
</evidence>
<dbReference type="PANTHER" id="PTHR32309">
    <property type="entry name" value="TYROSINE-PROTEIN KINASE"/>
    <property type="match status" value="1"/>
</dbReference>
<feature type="coiled-coil region" evidence="6">
    <location>
        <begin position="289"/>
        <end position="379"/>
    </location>
</feature>
<evidence type="ECO:0000256" key="4">
    <source>
        <dbReference type="ARBA" id="ARBA00022989"/>
    </source>
</evidence>
<feature type="transmembrane region" description="Helical" evidence="7">
    <location>
        <begin position="423"/>
        <end position="444"/>
    </location>
</feature>
<dbReference type="PANTHER" id="PTHR32309:SF13">
    <property type="entry name" value="FERRIC ENTEROBACTIN TRANSPORT PROTEIN FEPE"/>
    <property type="match status" value="1"/>
</dbReference>
<keyword evidence="2" id="KW-1003">Cell membrane</keyword>
<accession>A0A7M3T6K6</accession>
<dbReference type="EMBL" id="CP049056">
    <property type="protein sequence ID" value="QIE57637.1"/>
    <property type="molecule type" value="Genomic_DNA"/>
</dbReference>
<dbReference type="Pfam" id="PF02706">
    <property type="entry name" value="Wzz"/>
    <property type="match status" value="1"/>
</dbReference>
<evidence type="ECO:0000259" key="8">
    <source>
        <dbReference type="Pfam" id="PF02706"/>
    </source>
</evidence>
<feature type="transmembrane region" description="Helical" evidence="7">
    <location>
        <begin position="20"/>
        <end position="41"/>
    </location>
</feature>
<comment type="subcellular location">
    <subcellularLocation>
        <location evidence="1">Cell membrane</location>
        <topology evidence="1">Multi-pass membrane protein</topology>
    </subcellularLocation>
</comment>
<gene>
    <name evidence="9" type="ORF">G5B40_20590</name>
</gene>
<evidence type="ECO:0000313" key="9">
    <source>
        <dbReference type="EMBL" id="QIE57637.1"/>
    </source>
</evidence>
<dbReference type="AlphaFoldDB" id="A0A7M3T6K6"/>
<keyword evidence="6" id="KW-0175">Coiled coil</keyword>
<evidence type="ECO:0000256" key="2">
    <source>
        <dbReference type="ARBA" id="ARBA00022475"/>
    </source>
</evidence>
<dbReference type="InterPro" id="IPR050445">
    <property type="entry name" value="Bact_polysacc_biosynth/exp"/>
</dbReference>
<keyword evidence="3 7" id="KW-0812">Transmembrane</keyword>
<keyword evidence="4 7" id="KW-1133">Transmembrane helix</keyword>
<evidence type="ECO:0000256" key="7">
    <source>
        <dbReference type="SAM" id="Phobius"/>
    </source>
</evidence>
<organism evidence="9 10">
    <name type="scientific">Pikeienuella piscinae</name>
    <dbReference type="NCBI Taxonomy" id="2748098"/>
    <lineage>
        <taxon>Bacteria</taxon>
        <taxon>Pseudomonadati</taxon>
        <taxon>Pseudomonadota</taxon>
        <taxon>Alphaproteobacteria</taxon>
        <taxon>Rhodobacterales</taxon>
        <taxon>Paracoccaceae</taxon>
        <taxon>Pikeienuella</taxon>
    </lineage>
</organism>
<sequence length="534" mass="59348">MADGASMGLGDILGIVRRRAWIVALCFVLLTPLGVGVAYILPPVYSATARILVESQQIPDELARSTVTASAAERLELIRQRLMTRRNLIELIDKYKLYDGFEGMSISDKVDRLREDAVFASVAFGDSSARRAPSGVAAFTISFDAPSPVLAAKIANEFVTMALDLNLKQRTERATETVAFFRSETGRLSRQILDLENQIVAFKGEHADALPDTVQYRAGELARLEAEISDGEERRSVLEEQRREIELALSRGLAGLTDETLSPEQQQIKALQNTLAQQRGILAPTHPTIRALEARIQALQREITPATDENGEQVDPLEYQKARLKRQAELITAEIEKLEQRGAENKKKADDLRVSISRAPQVEVELSSLTRRLGELRNQYTVAAAKLAEAETGERMEVNRQAERLVVIEQAQVPTEPKSPNRLMIASLGAGVSIMIGVAFVALLELLNNTIRTSGDLQRKVNLRPVVVVPYIHTRQEIRSRRWRLALIAFAILVGVPATLFAIDQYYLPLSVLAEKLAEKTGLNEVISMIERRF</sequence>
<feature type="transmembrane region" description="Helical" evidence="7">
    <location>
        <begin position="485"/>
        <end position="503"/>
    </location>
</feature>
<evidence type="ECO:0000256" key="5">
    <source>
        <dbReference type="ARBA" id="ARBA00023136"/>
    </source>
</evidence>
<keyword evidence="5 7" id="KW-0472">Membrane</keyword>
<evidence type="ECO:0000313" key="10">
    <source>
        <dbReference type="Proteomes" id="UP000503336"/>
    </source>
</evidence>
<dbReference type="Proteomes" id="UP000503336">
    <property type="component" value="Chromosome"/>
</dbReference>
<keyword evidence="10" id="KW-1185">Reference proteome</keyword>
<evidence type="ECO:0000256" key="3">
    <source>
        <dbReference type="ARBA" id="ARBA00022692"/>
    </source>
</evidence>
<dbReference type="GO" id="GO:0005886">
    <property type="term" value="C:plasma membrane"/>
    <property type="evidence" value="ECO:0007669"/>
    <property type="project" value="UniProtKB-SubCell"/>
</dbReference>